<organism evidence="2 3">
    <name type="scientific">Asanoa siamensis</name>
    <dbReference type="NCBI Taxonomy" id="926357"/>
    <lineage>
        <taxon>Bacteria</taxon>
        <taxon>Bacillati</taxon>
        <taxon>Actinomycetota</taxon>
        <taxon>Actinomycetes</taxon>
        <taxon>Micromonosporales</taxon>
        <taxon>Micromonosporaceae</taxon>
        <taxon>Asanoa</taxon>
    </lineage>
</organism>
<proteinExistence type="predicted"/>
<accession>A0ABQ4D0R6</accession>
<dbReference type="Proteomes" id="UP000604117">
    <property type="component" value="Unassembled WGS sequence"/>
</dbReference>
<dbReference type="SMART" id="SM00860">
    <property type="entry name" value="SMI1_KNR4"/>
    <property type="match status" value="1"/>
</dbReference>
<evidence type="ECO:0000259" key="1">
    <source>
        <dbReference type="SMART" id="SM00860"/>
    </source>
</evidence>
<dbReference type="InterPro" id="IPR037883">
    <property type="entry name" value="Knr4/Smi1-like_sf"/>
</dbReference>
<name>A0ABQ4D0R6_9ACTN</name>
<comment type="caution">
    <text evidence="2">The sequence shown here is derived from an EMBL/GenBank/DDBJ whole genome shotgun (WGS) entry which is preliminary data.</text>
</comment>
<sequence length="181" mass="19587">MSLESTRDEVARLLITAVREPGRSYPDGADDAEIADLRRIVGRPLPTELVEWLRLCKGDAIGPGGLYGVPHDGHADDIASVLASFPGWRDRGWLPVAGDGSGDYYVLITDGKLAGHVAFIDQSDFDALGYIVATTIWTFVRSLLLADAGDRRWPFDRGHVLGLDPAMAHVPAALLPWGDGR</sequence>
<feature type="domain" description="Knr4/Smi1-like" evidence="1">
    <location>
        <begin position="28"/>
        <end position="142"/>
    </location>
</feature>
<reference evidence="2 3" key="1">
    <citation type="submission" date="2021-01" db="EMBL/GenBank/DDBJ databases">
        <title>Whole genome shotgun sequence of Asanoa siamensis NBRC 107932.</title>
        <authorList>
            <person name="Komaki H."/>
            <person name="Tamura T."/>
        </authorList>
    </citation>
    <scope>NUCLEOTIDE SEQUENCE [LARGE SCALE GENOMIC DNA]</scope>
    <source>
        <strain evidence="2 3">NBRC 107932</strain>
    </source>
</reference>
<keyword evidence="3" id="KW-1185">Reference proteome</keyword>
<dbReference type="RefSeq" id="WP_203717977.1">
    <property type="nucleotide sequence ID" value="NZ_BONE01000079.1"/>
</dbReference>
<evidence type="ECO:0000313" key="3">
    <source>
        <dbReference type="Proteomes" id="UP000604117"/>
    </source>
</evidence>
<dbReference type="InterPro" id="IPR018958">
    <property type="entry name" value="Knr4/Smi1-like_dom"/>
</dbReference>
<dbReference type="Pfam" id="PF09346">
    <property type="entry name" value="SMI1_KNR4"/>
    <property type="match status" value="1"/>
</dbReference>
<protein>
    <recommendedName>
        <fullName evidence="1">Knr4/Smi1-like domain-containing protein</fullName>
    </recommendedName>
</protein>
<evidence type="ECO:0000313" key="2">
    <source>
        <dbReference type="EMBL" id="GIF77127.1"/>
    </source>
</evidence>
<dbReference type="SUPFAM" id="SSF160631">
    <property type="entry name" value="SMI1/KNR4-like"/>
    <property type="match status" value="1"/>
</dbReference>
<gene>
    <name evidence="2" type="ORF">Asi02nite_66450</name>
</gene>
<dbReference type="EMBL" id="BONE01000079">
    <property type="protein sequence ID" value="GIF77127.1"/>
    <property type="molecule type" value="Genomic_DNA"/>
</dbReference>
<dbReference type="Gene3D" id="3.40.1580.10">
    <property type="entry name" value="SMI1/KNR4-like"/>
    <property type="match status" value="1"/>
</dbReference>